<dbReference type="GO" id="GO:0005886">
    <property type="term" value="C:plasma membrane"/>
    <property type="evidence" value="ECO:0007669"/>
    <property type="project" value="UniProtKB-SubCell"/>
</dbReference>
<evidence type="ECO:0000256" key="4">
    <source>
        <dbReference type="ARBA" id="ARBA00022475"/>
    </source>
</evidence>
<keyword evidence="8" id="KW-0811">Translocation</keyword>
<dbReference type="PANTHER" id="PTHR33909:SF1">
    <property type="entry name" value="SEC TRANSLOCON ACCESSORY COMPLEX SUBUNIT YAJC"/>
    <property type="match status" value="1"/>
</dbReference>
<dbReference type="AlphaFoldDB" id="A0A8I0DUV5"/>
<evidence type="ECO:0000256" key="7">
    <source>
        <dbReference type="ARBA" id="ARBA00022989"/>
    </source>
</evidence>
<feature type="transmembrane region" description="Helical" evidence="10">
    <location>
        <begin position="20"/>
        <end position="39"/>
    </location>
</feature>
<dbReference type="Proteomes" id="UP000615234">
    <property type="component" value="Unassembled WGS sequence"/>
</dbReference>
<gene>
    <name evidence="11" type="primary">yajC</name>
    <name evidence="11" type="ORF">H8S09_07385</name>
</gene>
<evidence type="ECO:0000256" key="9">
    <source>
        <dbReference type="ARBA" id="ARBA00023136"/>
    </source>
</evidence>
<organism evidence="11 12">
    <name type="scientific">Coprococcus hominis</name>
    <name type="common">ex Liu et al. 2022</name>
    <dbReference type="NCBI Taxonomy" id="2763039"/>
    <lineage>
        <taxon>Bacteria</taxon>
        <taxon>Bacillati</taxon>
        <taxon>Bacillota</taxon>
        <taxon>Clostridia</taxon>
        <taxon>Lachnospirales</taxon>
        <taxon>Lachnospiraceae</taxon>
        <taxon>Coprococcus</taxon>
    </lineage>
</organism>
<dbReference type="InterPro" id="IPR003849">
    <property type="entry name" value="Preprotein_translocase_YajC"/>
</dbReference>
<proteinExistence type="inferred from homology"/>
<dbReference type="Pfam" id="PF02699">
    <property type="entry name" value="YajC"/>
    <property type="match status" value="1"/>
</dbReference>
<reference evidence="11 12" key="1">
    <citation type="submission" date="2020-08" db="EMBL/GenBank/DDBJ databases">
        <title>Genome public.</title>
        <authorList>
            <person name="Liu C."/>
            <person name="Sun Q."/>
        </authorList>
    </citation>
    <scope>NUCLEOTIDE SEQUENCE [LARGE SCALE GENOMIC DNA]</scope>
    <source>
        <strain evidence="11 12">NSJ-10</strain>
    </source>
</reference>
<comment type="similarity">
    <text evidence="2">Belongs to the YajC family.</text>
</comment>
<evidence type="ECO:0000256" key="5">
    <source>
        <dbReference type="ARBA" id="ARBA00022692"/>
    </source>
</evidence>
<comment type="subcellular location">
    <subcellularLocation>
        <location evidence="1">Cell membrane</location>
        <topology evidence="1">Single-pass membrane protein</topology>
    </subcellularLocation>
</comment>
<evidence type="ECO:0000256" key="6">
    <source>
        <dbReference type="ARBA" id="ARBA00022927"/>
    </source>
</evidence>
<keyword evidence="4" id="KW-1003">Cell membrane</keyword>
<keyword evidence="7 10" id="KW-1133">Transmembrane helix</keyword>
<evidence type="ECO:0000256" key="2">
    <source>
        <dbReference type="ARBA" id="ARBA00006742"/>
    </source>
</evidence>
<dbReference type="GO" id="GO:0015031">
    <property type="term" value="P:protein transport"/>
    <property type="evidence" value="ECO:0007669"/>
    <property type="project" value="UniProtKB-KW"/>
</dbReference>
<sequence>MNTLGMVLSSSTASGSGSGSTMFIVVYILIFAAIIYFMMIRPQKKQKAKTEEMHNQMEPGDNIMTTSGFYGTILDIVDDTTIIVEFGNNKNCRIPMHKNAVAELEKKNAAVVEEDKEKK</sequence>
<dbReference type="SMART" id="SM01323">
    <property type="entry name" value="YajC"/>
    <property type="match status" value="1"/>
</dbReference>
<protein>
    <submittedName>
        <fullName evidence="11">Preprotein translocase subunit YajC</fullName>
    </submittedName>
</protein>
<comment type="caution">
    <text evidence="11">The sequence shown here is derived from an EMBL/GenBank/DDBJ whole genome shotgun (WGS) entry which is preliminary data.</text>
</comment>
<evidence type="ECO:0000256" key="3">
    <source>
        <dbReference type="ARBA" id="ARBA00022448"/>
    </source>
</evidence>
<evidence type="ECO:0000313" key="12">
    <source>
        <dbReference type="Proteomes" id="UP000615234"/>
    </source>
</evidence>
<name>A0A8I0DUV5_9FIRM</name>
<keyword evidence="6" id="KW-0653">Protein transport</keyword>
<evidence type="ECO:0000256" key="10">
    <source>
        <dbReference type="SAM" id="Phobius"/>
    </source>
</evidence>
<keyword evidence="9 10" id="KW-0472">Membrane</keyword>
<evidence type="ECO:0000256" key="8">
    <source>
        <dbReference type="ARBA" id="ARBA00023010"/>
    </source>
</evidence>
<evidence type="ECO:0000313" key="11">
    <source>
        <dbReference type="EMBL" id="MBC5662712.1"/>
    </source>
</evidence>
<evidence type="ECO:0000256" key="1">
    <source>
        <dbReference type="ARBA" id="ARBA00004162"/>
    </source>
</evidence>
<dbReference type="PRINTS" id="PR01853">
    <property type="entry name" value="YAJCTRNLCASE"/>
</dbReference>
<keyword evidence="12" id="KW-1185">Reference proteome</keyword>
<keyword evidence="3" id="KW-0813">Transport</keyword>
<dbReference type="RefSeq" id="WP_118483809.1">
    <property type="nucleotide sequence ID" value="NZ_JACOOX010000003.1"/>
</dbReference>
<accession>A0A8I0DUV5</accession>
<dbReference type="PANTHER" id="PTHR33909">
    <property type="entry name" value="SEC TRANSLOCON ACCESSORY COMPLEX SUBUNIT YAJC"/>
    <property type="match status" value="1"/>
</dbReference>
<keyword evidence="5 10" id="KW-0812">Transmembrane</keyword>
<dbReference type="EMBL" id="JACOOX010000003">
    <property type="protein sequence ID" value="MBC5662712.1"/>
    <property type="molecule type" value="Genomic_DNA"/>
</dbReference>
<dbReference type="NCBIfam" id="TIGR00739">
    <property type="entry name" value="yajC"/>
    <property type="match status" value="1"/>
</dbReference>